<feature type="transmembrane region" description="Helical" evidence="1">
    <location>
        <begin position="199"/>
        <end position="219"/>
    </location>
</feature>
<evidence type="ECO:0000256" key="1">
    <source>
        <dbReference type="SAM" id="Phobius"/>
    </source>
</evidence>
<sequence>MTSPIAVPWGLILVGVFVSLILFGIIISQVFTYAQNCSKDPIWQKLFVATLFSLDVLSSILAMAWMYWLLIDNWGAIDAFTYGDWLLAADPMLAGITAGMVQCFFAWRIQVISKQKWLTMAVVFCAVLTVCGGIGTGIAVLWVSSYALFGNFNQIATIWLVSAAIGDIAITIGLSYHLNRRKGSFEATDQLLDRIIQLTVQNGLLTALVAIVDICLYLSTPIPYHISLSFLMPKLYSNTVLSSLNARRNMRRDLSVVVSTTGEYGTTTRAADVLKLGSVPNTPLSPTGPQIFVEVHEMSDAKPDVTEQPEWDRV</sequence>
<gene>
    <name evidence="3" type="ORF">FIBSPDRAFT_777799</name>
</gene>
<evidence type="ECO:0000259" key="2">
    <source>
        <dbReference type="Pfam" id="PF20152"/>
    </source>
</evidence>
<keyword evidence="1" id="KW-0472">Membrane</keyword>
<proteinExistence type="predicted"/>
<dbReference type="Pfam" id="PF20152">
    <property type="entry name" value="DUF6534"/>
    <property type="match status" value="1"/>
</dbReference>
<dbReference type="OrthoDB" id="3265526at2759"/>
<keyword evidence="4" id="KW-1185">Reference proteome</keyword>
<dbReference type="Proteomes" id="UP000076532">
    <property type="component" value="Unassembled WGS sequence"/>
</dbReference>
<dbReference type="PANTHER" id="PTHR40465">
    <property type="entry name" value="CHROMOSOME 1, WHOLE GENOME SHOTGUN SEQUENCE"/>
    <property type="match status" value="1"/>
</dbReference>
<dbReference type="InterPro" id="IPR045339">
    <property type="entry name" value="DUF6534"/>
</dbReference>
<keyword evidence="1" id="KW-0812">Transmembrane</keyword>
<dbReference type="EMBL" id="KV417495">
    <property type="protein sequence ID" value="KZP30118.1"/>
    <property type="molecule type" value="Genomic_DNA"/>
</dbReference>
<dbReference type="PANTHER" id="PTHR40465:SF1">
    <property type="entry name" value="DUF6534 DOMAIN-CONTAINING PROTEIN"/>
    <property type="match status" value="1"/>
</dbReference>
<feature type="transmembrane region" description="Helical" evidence="1">
    <location>
        <begin position="46"/>
        <end position="70"/>
    </location>
</feature>
<dbReference type="STRING" id="436010.A0A166T2M9"/>
<feature type="transmembrane region" description="Helical" evidence="1">
    <location>
        <begin position="117"/>
        <end position="143"/>
    </location>
</feature>
<name>A0A166T2M9_9AGAM</name>
<evidence type="ECO:0000313" key="4">
    <source>
        <dbReference type="Proteomes" id="UP000076532"/>
    </source>
</evidence>
<organism evidence="3 4">
    <name type="scientific">Athelia psychrophila</name>
    <dbReference type="NCBI Taxonomy" id="1759441"/>
    <lineage>
        <taxon>Eukaryota</taxon>
        <taxon>Fungi</taxon>
        <taxon>Dikarya</taxon>
        <taxon>Basidiomycota</taxon>
        <taxon>Agaricomycotina</taxon>
        <taxon>Agaricomycetes</taxon>
        <taxon>Agaricomycetidae</taxon>
        <taxon>Atheliales</taxon>
        <taxon>Atheliaceae</taxon>
        <taxon>Athelia</taxon>
    </lineage>
</organism>
<feature type="transmembrane region" description="Helical" evidence="1">
    <location>
        <begin position="155"/>
        <end position="178"/>
    </location>
</feature>
<keyword evidence="1" id="KW-1133">Transmembrane helix</keyword>
<accession>A0A166T2M9</accession>
<evidence type="ECO:0000313" key="3">
    <source>
        <dbReference type="EMBL" id="KZP30118.1"/>
    </source>
</evidence>
<protein>
    <recommendedName>
        <fullName evidence="2">DUF6534 domain-containing protein</fullName>
    </recommendedName>
</protein>
<dbReference type="AlphaFoldDB" id="A0A166T2M9"/>
<feature type="domain" description="DUF6534" evidence="2">
    <location>
        <begin position="163"/>
        <end position="248"/>
    </location>
</feature>
<reference evidence="3 4" key="1">
    <citation type="journal article" date="2016" name="Mol. Biol. Evol.">
        <title>Comparative Genomics of Early-Diverging Mushroom-Forming Fungi Provides Insights into the Origins of Lignocellulose Decay Capabilities.</title>
        <authorList>
            <person name="Nagy L.G."/>
            <person name="Riley R."/>
            <person name="Tritt A."/>
            <person name="Adam C."/>
            <person name="Daum C."/>
            <person name="Floudas D."/>
            <person name="Sun H."/>
            <person name="Yadav J.S."/>
            <person name="Pangilinan J."/>
            <person name="Larsson K.H."/>
            <person name="Matsuura K."/>
            <person name="Barry K."/>
            <person name="Labutti K."/>
            <person name="Kuo R."/>
            <person name="Ohm R.A."/>
            <person name="Bhattacharya S.S."/>
            <person name="Shirouzu T."/>
            <person name="Yoshinaga Y."/>
            <person name="Martin F.M."/>
            <person name="Grigoriev I.V."/>
            <person name="Hibbett D.S."/>
        </authorList>
    </citation>
    <scope>NUCLEOTIDE SEQUENCE [LARGE SCALE GENOMIC DNA]</scope>
    <source>
        <strain evidence="3 4">CBS 109695</strain>
    </source>
</reference>
<feature type="transmembrane region" description="Helical" evidence="1">
    <location>
        <begin position="6"/>
        <end position="34"/>
    </location>
</feature>
<feature type="transmembrane region" description="Helical" evidence="1">
    <location>
        <begin position="85"/>
        <end position="105"/>
    </location>
</feature>